<name>A0A7W0CG68_9ACTN</name>
<dbReference type="Proteomes" id="UP000530928">
    <property type="component" value="Unassembled WGS sequence"/>
</dbReference>
<dbReference type="PANTHER" id="PTHR35526:SF3">
    <property type="entry name" value="ANTI-SIGMA-F FACTOR RSBW"/>
    <property type="match status" value="1"/>
</dbReference>
<evidence type="ECO:0000313" key="4">
    <source>
        <dbReference type="Proteomes" id="UP000530928"/>
    </source>
</evidence>
<dbReference type="InterPro" id="IPR036890">
    <property type="entry name" value="HATPase_C_sf"/>
</dbReference>
<organism evidence="3 4">
    <name type="scientific">Nonomuraea soli</name>
    <dbReference type="NCBI Taxonomy" id="1032476"/>
    <lineage>
        <taxon>Bacteria</taxon>
        <taxon>Bacillati</taxon>
        <taxon>Actinomycetota</taxon>
        <taxon>Actinomycetes</taxon>
        <taxon>Streptosporangiales</taxon>
        <taxon>Streptosporangiaceae</taxon>
        <taxon>Nonomuraea</taxon>
    </lineage>
</organism>
<keyword evidence="4" id="KW-1185">Reference proteome</keyword>
<dbReference type="SUPFAM" id="SSF55874">
    <property type="entry name" value="ATPase domain of HSP90 chaperone/DNA topoisomerase II/histidine kinase"/>
    <property type="match status" value="1"/>
</dbReference>
<accession>A0A7W0CG68</accession>
<evidence type="ECO:0000259" key="2">
    <source>
        <dbReference type="Pfam" id="PF13581"/>
    </source>
</evidence>
<evidence type="ECO:0000256" key="1">
    <source>
        <dbReference type="ARBA" id="ARBA00022527"/>
    </source>
</evidence>
<dbReference type="PANTHER" id="PTHR35526">
    <property type="entry name" value="ANTI-SIGMA-F FACTOR RSBW-RELATED"/>
    <property type="match status" value="1"/>
</dbReference>
<dbReference type="AlphaFoldDB" id="A0A7W0CG68"/>
<keyword evidence="1" id="KW-0808">Transferase</keyword>
<reference evidence="3 4" key="1">
    <citation type="submission" date="2020-07" db="EMBL/GenBank/DDBJ databases">
        <title>Genomic Encyclopedia of Type Strains, Phase IV (KMG-IV): sequencing the most valuable type-strain genomes for metagenomic binning, comparative biology and taxonomic classification.</title>
        <authorList>
            <person name="Goeker M."/>
        </authorList>
    </citation>
    <scope>NUCLEOTIDE SEQUENCE [LARGE SCALE GENOMIC DNA]</scope>
    <source>
        <strain evidence="3 4">DSM 45533</strain>
    </source>
</reference>
<proteinExistence type="predicted"/>
<feature type="domain" description="Histidine kinase/HSP90-like ATPase" evidence="2">
    <location>
        <begin position="19"/>
        <end position="128"/>
    </location>
</feature>
<dbReference type="RefSeq" id="WP_181609228.1">
    <property type="nucleotide sequence ID" value="NZ_BAABAM010000006.1"/>
</dbReference>
<protein>
    <submittedName>
        <fullName evidence="3">Anti-sigma regulatory factor (Ser/Thr protein kinase)</fullName>
    </submittedName>
</protein>
<gene>
    <name evidence="3" type="ORF">HNR30_001743</name>
</gene>
<dbReference type="EMBL" id="JACDUR010000002">
    <property type="protein sequence ID" value="MBA2890402.1"/>
    <property type="molecule type" value="Genomic_DNA"/>
</dbReference>
<sequence>MTTSDLESQDLVVRLPGVPSQVSRARHLVAGALGRGHPLYDDCLLLTSELATNAVLHSRSGDGGGFTLAVHAAGGRVRVSIEDDGSPEPPCACRTSLNGTSGRGLPLIESLSHRWGFSRANGCNSVWFELVHVTVPAQWIC</sequence>
<dbReference type="GO" id="GO:0004674">
    <property type="term" value="F:protein serine/threonine kinase activity"/>
    <property type="evidence" value="ECO:0007669"/>
    <property type="project" value="UniProtKB-KW"/>
</dbReference>
<evidence type="ECO:0000313" key="3">
    <source>
        <dbReference type="EMBL" id="MBA2890402.1"/>
    </source>
</evidence>
<dbReference type="InterPro" id="IPR003594">
    <property type="entry name" value="HATPase_dom"/>
</dbReference>
<keyword evidence="1" id="KW-0418">Kinase</keyword>
<dbReference type="Gene3D" id="3.30.565.10">
    <property type="entry name" value="Histidine kinase-like ATPase, C-terminal domain"/>
    <property type="match status" value="1"/>
</dbReference>
<keyword evidence="1" id="KW-0723">Serine/threonine-protein kinase</keyword>
<comment type="caution">
    <text evidence="3">The sequence shown here is derived from an EMBL/GenBank/DDBJ whole genome shotgun (WGS) entry which is preliminary data.</text>
</comment>
<dbReference type="CDD" id="cd16936">
    <property type="entry name" value="HATPase_RsbW-like"/>
    <property type="match status" value="1"/>
</dbReference>
<dbReference type="Pfam" id="PF13581">
    <property type="entry name" value="HATPase_c_2"/>
    <property type="match status" value="1"/>
</dbReference>
<dbReference type="InterPro" id="IPR050267">
    <property type="entry name" value="Anti-sigma-factor_SerPK"/>
</dbReference>